<evidence type="ECO:0000313" key="1">
    <source>
        <dbReference type="EMBL" id="AGN30226.1"/>
    </source>
</evidence>
<accession>R9TEN3</accession>
<organism evidence="1 2">
    <name type="scientific">Vibrio phage nt-1</name>
    <dbReference type="NCBI Taxonomy" id="115992"/>
    <lineage>
        <taxon>Viruses</taxon>
        <taxon>Duplodnaviria</taxon>
        <taxon>Heunggongvirae</taxon>
        <taxon>Uroviricota</taxon>
        <taxon>Caudoviricetes</taxon>
        <taxon>Pantevenvirales</taxon>
        <taxon>Straboviridae</taxon>
        <taxon>Mylasvirus</taxon>
        <taxon>Mylasvirus persius</taxon>
    </lineage>
</organism>
<dbReference type="EMBL" id="HQ317393">
    <property type="protein sequence ID" value="AGN30226.1"/>
    <property type="molecule type" value="Genomic_DNA"/>
</dbReference>
<proteinExistence type="predicted"/>
<protein>
    <submittedName>
        <fullName evidence="1">Uncharacterized protein</fullName>
    </submittedName>
</protein>
<evidence type="ECO:0000313" key="2">
    <source>
        <dbReference type="Proteomes" id="UP000201461"/>
    </source>
</evidence>
<sequence>MKKIELHKKVVEKKGVLPDQVMVRVETYYRSLSGYLNHLSAEHKLRGITYSTHMLVTEDGAFFSIDEDRLNGDKQTREKHDGQLVSVHARLQLPSKDWDWYPCKWKSGRLVYTYKEQDFVEEEHELVVGEIIDIYAADDAQARSPHDATIIVSRPKQIVVEAYGRLAIFHVSNTENNGDLISDCGEYRLSGKYAASEYDEELHS</sequence>
<dbReference type="Proteomes" id="UP000201461">
    <property type="component" value="Segment"/>
</dbReference>
<reference evidence="1 2" key="1">
    <citation type="journal article" date="2014" name="Genome Biol. Evol.">
        <title>Composite Conserved Promoter-Terminator Motifs (PeSLs) that Mediate Modular Shuffling in the Diverse T4-Like Myoviruses.</title>
        <authorList>
            <person name="Comeau A.M."/>
            <person name="Arbiol C."/>
            <person name="Krisch H.M."/>
        </authorList>
    </citation>
    <scope>NUCLEOTIDE SEQUENCE [LARGE SCALE GENOMIC DNA]</scope>
</reference>
<dbReference type="KEGG" id="vg:15926679"/>
<dbReference type="OrthoDB" id="14505at10239"/>
<dbReference type="GeneID" id="15926679"/>
<name>R9TEN3_9CAUD</name>
<dbReference type="RefSeq" id="YP_008125375.1">
    <property type="nucleotide sequence ID" value="NC_021529.2"/>
</dbReference>
<gene>
    <name evidence="1" type="ORF">VPFG_00226</name>
</gene>
<keyword evidence="2" id="KW-1185">Reference proteome</keyword>